<comment type="caution">
    <text evidence="2">The sequence shown here is derived from an EMBL/GenBank/DDBJ whole genome shotgun (WGS) entry which is preliminary data.</text>
</comment>
<dbReference type="PANTHER" id="PTHR10622">
    <property type="entry name" value="HET DOMAIN-CONTAINING PROTEIN"/>
    <property type="match status" value="1"/>
</dbReference>
<sequence>MRSNTGLHLWGHQQLTNFNSPPAERPEAMKLINVHTFEIETFNAGDQVPRYAILSHTWGRDETSFQEWITNFGNPSPEYLEKDGYLKIINACSKARDDKLRYLWVDTICIDKSSSAELSEAINSMFAWYERATVCIVYMADVEWEDELIHKIHTNQYSSFGSSRWFTRGWTLQELLAPRKVFFFTKEWTEIGTKSELMFKISKITGIDVSYLTDTRRIWSASIAARMSWASNRQTTRPEDMAYCLLGIFDINMPLLYGEGSRAFLRLQEEIIKSADDHTIFCWTWDADKTPDQWQSVLAPSPSVFSNSGPFVATHRNFESAPYQVTNVGLRIKLPVVAAVNCLCAMLSVISTDDADPEHKRMMCLPLMEEGHIYRRCPFPSRPFPVHRSMVCETKEMYLLYKISRNTEDLMPWPYRHLFEYGFHINILDESFSTDINRQMITSVDCLVPQHKQTPTSHISRPVYSTVGFRSALTRAFGGLILRINYRNERFLVFLSVNQSEGNLKWNCEVLDPKFADHNVDDWLREFEVQSNSTENMPDCSFHSALSPSGTVQILIALDGDIAGEDGRRIRVIYLVLSSKDNMSPRMQDTWGTLQRSLGDVKGRRMFS</sequence>
<dbReference type="InterPro" id="IPR010730">
    <property type="entry name" value="HET"/>
</dbReference>
<accession>A0A9W4RWP0</accession>
<organism evidence="2 3">
    <name type="scientific">Colletotrichum noveboracense</name>
    <dbReference type="NCBI Taxonomy" id="2664923"/>
    <lineage>
        <taxon>Eukaryota</taxon>
        <taxon>Fungi</taxon>
        <taxon>Dikarya</taxon>
        <taxon>Ascomycota</taxon>
        <taxon>Pezizomycotina</taxon>
        <taxon>Sordariomycetes</taxon>
        <taxon>Hypocreomycetidae</taxon>
        <taxon>Glomerellales</taxon>
        <taxon>Glomerellaceae</taxon>
        <taxon>Colletotrichum</taxon>
        <taxon>Colletotrichum gloeosporioides species complex</taxon>
    </lineage>
</organism>
<dbReference type="PANTHER" id="PTHR10622:SF10">
    <property type="entry name" value="HET DOMAIN-CONTAINING PROTEIN"/>
    <property type="match status" value="1"/>
</dbReference>
<name>A0A9W4RWP0_9PEZI</name>
<protein>
    <recommendedName>
        <fullName evidence="1">Heterokaryon incompatibility domain-containing protein</fullName>
    </recommendedName>
</protein>
<keyword evidence="3" id="KW-1185">Reference proteome</keyword>
<evidence type="ECO:0000313" key="2">
    <source>
        <dbReference type="EMBL" id="CAI0648247.1"/>
    </source>
</evidence>
<dbReference type="EMBL" id="CAMGZC010000530">
    <property type="protein sequence ID" value="CAI0648247.1"/>
    <property type="molecule type" value="Genomic_DNA"/>
</dbReference>
<feature type="domain" description="Heterokaryon incompatibility" evidence="1">
    <location>
        <begin position="51"/>
        <end position="146"/>
    </location>
</feature>
<gene>
    <name evidence="2" type="ORF">CGXH109_LOCUS73746</name>
</gene>
<dbReference type="Pfam" id="PF06985">
    <property type="entry name" value="HET"/>
    <property type="match status" value="1"/>
</dbReference>
<evidence type="ECO:0000313" key="3">
    <source>
        <dbReference type="Proteomes" id="UP001152533"/>
    </source>
</evidence>
<reference evidence="2" key="1">
    <citation type="submission" date="2022-08" db="EMBL/GenBank/DDBJ databases">
        <authorList>
            <person name="Giroux E."/>
            <person name="Giroux E."/>
        </authorList>
    </citation>
    <scope>NUCLEOTIDE SEQUENCE</scope>
    <source>
        <strain evidence="2">H1091258</strain>
    </source>
</reference>
<proteinExistence type="predicted"/>
<dbReference type="Proteomes" id="UP001152533">
    <property type="component" value="Unassembled WGS sequence"/>
</dbReference>
<evidence type="ECO:0000259" key="1">
    <source>
        <dbReference type="Pfam" id="PF06985"/>
    </source>
</evidence>
<dbReference type="AlphaFoldDB" id="A0A9W4RWP0"/>